<name>A0AAD3H0J9_9STRA</name>
<dbReference type="PANTHER" id="PTHR43194:SF2">
    <property type="entry name" value="PEROXISOMAL MEMBRANE PROTEIN LPX1"/>
    <property type="match status" value="1"/>
</dbReference>
<dbReference type="Proteomes" id="UP001054902">
    <property type="component" value="Unassembled WGS sequence"/>
</dbReference>
<dbReference type="InterPro" id="IPR050228">
    <property type="entry name" value="Carboxylesterase_BioH"/>
</dbReference>
<feature type="domain" description="Serine aminopeptidase S33" evidence="1">
    <location>
        <begin position="87"/>
        <end position="298"/>
    </location>
</feature>
<dbReference type="Gene3D" id="3.40.50.1820">
    <property type="entry name" value="alpha/beta hydrolase"/>
    <property type="match status" value="1"/>
</dbReference>
<gene>
    <name evidence="2" type="ORF">CTEN210_01928</name>
</gene>
<evidence type="ECO:0000313" key="3">
    <source>
        <dbReference type="Proteomes" id="UP001054902"/>
    </source>
</evidence>
<organism evidence="2 3">
    <name type="scientific">Chaetoceros tenuissimus</name>
    <dbReference type="NCBI Taxonomy" id="426638"/>
    <lineage>
        <taxon>Eukaryota</taxon>
        <taxon>Sar</taxon>
        <taxon>Stramenopiles</taxon>
        <taxon>Ochrophyta</taxon>
        <taxon>Bacillariophyta</taxon>
        <taxon>Coscinodiscophyceae</taxon>
        <taxon>Chaetocerotophycidae</taxon>
        <taxon>Chaetocerotales</taxon>
        <taxon>Chaetocerotaceae</taxon>
        <taxon>Chaetoceros</taxon>
    </lineage>
</organism>
<dbReference type="PANTHER" id="PTHR43194">
    <property type="entry name" value="HYDROLASE ALPHA/BETA FOLD FAMILY"/>
    <property type="match status" value="1"/>
</dbReference>
<evidence type="ECO:0000313" key="2">
    <source>
        <dbReference type="EMBL" id="GFH45454.1"/>
    </source>
</evidence>
<dbReference type="SUPFAM" id="SSF53474">
    <property type="entry name" value="alpha/beta-Hydrolases"/>
    <property type="match status" value="1"/>
</dbReference>
<accession>A0AAD3H0J9</accession>
<protein>
    <recommendedName>
        <fullName evidence="1">Serine aminopeptidase S33 domain-containing protein</fullName>
    </recommendedName>
</protein>
<comment type="caution">
    <text evidence="2">The sequence shown here is derived from an EMBL/GenBank/DDBJ whole genome shotgun (WGS) entry which is preliminary data.</text>
</comment>
<keyword evidence="3" id="KW-1185">Reference proteome</keyword>
<dbReference type="InterPro" id="IPR029058">
    <property type="entry name" value="AB_hydrolase_fold"/>
</dbReference>
<evidence type="ECO:0000259" key="1">
    <source>
        <dbReference type="Pfam" id="PF12146"/>
    </source>
</evidence>
<proteinExistence type="predicted"/>
<dbReference type="EMBL" id="BLLK01000020">
    <property type="protein sequence ID" value="GFH45454.1"/>
    <property type="molecule type" value="Genomic_DNA"/>
</dbReference>
<dbReference type="AlphaFoldDB" id="A0AAD3H0J9"/>
<dbReference type="InterPro" id="IPR022742">
    <property type="entry name" value="Hydrolase_4"/>
</dbReference>
<dbReference type="Pfam" id="PF12146">
    <property type="entry name" value="Hydrolase_4"/>
    <property type="match status" value="1"/>
</dbReference>
<sequence length="316" mass="35037">MDFFCESCVDSEKKVEIRAGRVIFCKKTSCKIQNGNTKLPASNLLFIHGSCAASMQYNNLIESMKNHCQHGIPEVNSQKKEGIPSKMNFYSFDQLGCGESRHPSSDWYAFSTENLITDLKIVCSQIKQSESSSPLHLVAHSHGCSQVIQLLNSPQIHSRIAGIILIGGALKGGPAALAKDGGHVIFKILPTFILNRLQPSLSNSFFNAAVHPNHHDKLRNSSLEISNSNSMEFCKAYYRQQKYASIEEASKIKTPALVIHGANDMIFPVQAGVHLSETLQNSHFITVDESSHQCFEERPDIVARFILKYVLDGTTQ</sequence>
<reference evidence="2 3" key="1">
    <citation type="journal article" date="2021" name="Sci. Rep.">
        <title>The genome of the diatom Chaetoceros tenuissimus carries an ancient integrated fragment of an extant virus.</title>
        <authorList>
            <person name="Hongo Y."/>
            <person name="Kimura K."/>
            <person name="Takaki Y."/>
            <person name="Yoshida Y."/>
            <person name="Baba S."/>
            <person name="Kobayashi G."/>
            <person name="Nagasaki K."/>
            <person name="Hano T."/>
            <person name="Tomaru Y."/>
        </authorList>
    </citation>
    <scope>NUCLEOTIDE SEQUENCE [LARGE SCALE GENOMIC DNA]</scope>
    <source>
        <strain evidence="2 3">NIES-3715</strain>
    </source>
</reference>